<feature type="transmembrane region" description="Helical" evidence="1">
    <location>
        <begin position="78"/>
        <end position="101"/>
    </location>
</feature>
<sequence>MAGHELIDGHLAALARRLPAGAVGELADGLTETWEHHLGAGLPPAAAARAAIAEFGAPEQIVAAFVAAAPGRRTARMLLATGPLVGACWGATLLAAGARAWPAPAPAAALVVAAVLLAVVAALVVAATSRRSYRRTRLGAAGGCALIALDATMLTAVLLLAPGPAWPMLLAVPASLARIGLTARALPAALTR</sequence>
<accession>A0A919JV99</accession>
<protein>
    <submittedName>
        <fullName evidence="2">Uncharacterized protein</fullName>
    </submittedName>
</protein>
<feature type="transmembrane region" description="Helical" evidence="1">
    <location>
        <begin position="107"/>
        <end position="126"/>
    </location>
</feature>
<gene>
    <name evidence="2" type="ORF">Ani05nite_71680</name>
</gene>
<evidence type="ECO:0000313" key="3">
    <source>
        <dbReference type="Proteomes" id="UP000647172"/>
    </source>
</evidence>
<dbReference type="AlphaFoldDB" id="A0A919JV99"/>
<evidence type="ECO:0000313" key="2">
    <source>
        <dbReference type="EMBL" id="GIE53634.1"/>
    </source>
</evidence>
<keyword evidence="1" id="KW-1133">Transmembrane helix</keyword>
<keyword evidence="1" id="KW-0472">Membrane</keyword>
<keyword evidence="1" id="KW-0812">Transmembrane</keyword>
<dbReference type="Proteomes" id="UP000647172">
    <property type="component" value="Unassembled WGS sequence"/>
</dbReference>
<feature type="transmembrane region" description="Helical" evidence="1">
    <location>
        <begin position="138"/>
        <end position="160"/>
    </location>
</feature>
<keyword evidence="3" id="KW-1185">Reference proteome</keyword>
<dbReference type="EMBL" id="BOMQ01000088">
    <property type="protein sequence ID" value="GIE53634.1"/>
    <property type="molecule type" value="Genomic_DNA"/>
</dbReference>
<comment type="caution">
    <text evidence="2">The sequence shown here is derived from an EMBL/GenBank/DDBJ whole genome shotgun (WGS) entry which is preliminary data.</text>
</comment>
<proteinExistence type="predicted"/>
<organism evidence="2 3">
    <name type="scientific">Actinoplanes nipponensis</name>
    <dbReference type="NCBI Taxonomy" id="135950"/>
    <lineage>
        <taxon>Bacteria</taxon>
        <taxon>Bacillati</taxon>
        <taxon>Actinomycetota</taxon>
        <taxon>Actinomycetes</taxon>
        <taxon>Micromonosporales</taxon>
        <taxon>Micromonosporaceae</taxon>
        <taxon>Actinoplanes</taxon>
    </lineage>
</organism>
<evidence type="ECO:0000256" key="1">
    <source>
        <dbReference type="SAM" id="Phobius"/>
    </source>
</evidence>
<reference evidence="2" key="1">
    <citation type="submission" date="2021-01" db="EMBL/GenBank/DDBJ databases">
        <title>Whole genome shotgun sequence of Actinoplanes nipponensis NBRC 14063.</title>
        <authorList>
            <person name="Komaki H."/>
            <person name="Tamura T."/>
        </authorList>
    </citation>
    <scope>NUCLEOTIDE SEQUENCE</scope>
    <source>
        <strain evidence="2">NBRC 14063</strain>
    </source>
</reference>
<name>A0A919JV99_9ACTN</name>